<accession>A0A9N8HV47</accession>
<dbReference type="Gene3D" id="3.40.640.10">
    <property type="entry name" value="Type I PLP-dependent aspartate aminotransferase-like (Major domain)"/>
    <property type="match status" value="1"/>
</dbReference>
<dbReference type="GO" id="GO:0016020">
    <property type="term" value="C:membrane"/>
    <property type="evidence" value="ECO:0007669"/>
    <property type="project" value="GOC"/>
</dbReference>
<dbReference type="Pfam" id="PF00155">
    <property type="entry name" value="Aminotran_1_2"/>
    <property type="match status" value="1"/>
</dbReference>
<dbReference type="PANTHER" id="PTHR13693:SF2">
    <property type="entry name" value="SERINE PALMITOYLTRANSFERASE 1"/>
    <property type="match status" value="1"/>
</dbReference>
<dbReference type="InterPro" id="IPR015422">
    <property type="entry name" value="PyrdxlP-dep_Trfase_small"/>
</dbReference>
<dbReference type="GO" id="GO:0005783">
    <property type="term" value="C:endoplasmic reticulum"/>
    <property type="evidence" value="ECO:0007669"/>
    <property type="project" value="TreeGrafter"/>
</dbReference>
<dbReference type="GO" id="GO:0046512">
    <property type="term" value="P:sphingosine biosynthetic process"/>
    <property type="evidence" value="ECO:0007669"/>
    <property type="project" value="TreeGrafter"/>
</dbReference>
<proteinExistence type="inferred from homology"/>
<evidence type="ECO:0000256" key="8">
    <source>
        <dbReference type="ARBA" id="ARBA00022919"/>
    </source>
</evidence>
<dbReference type="EC" id="2.3.1.50" evidence="5"/>
<dbReference type="InterPro" id="IPR050087">
    <property type="entry name" value="AON_synthase_class-II"/>
</dbReference>
<dbReference type="InterPro" id="IPR015424">
    <property type="entry name" value="PyrdxlP-dep_Trfase"/>
</dbReference>
<feature type="compositionally biased region" description="Low complexity" evidence="11">
    <location>
        <begin position="190"/>
        <end position="208"/>
    </location>
</feature>
<dbReference type="InterPro" id="IPR015421">
    <property type="entry name" value="PyrdxlP-dep_Trfase_major"/>
</dbReference>
<dbReference type="OrthoDB" id="3168162at2759"/>
<evidence type="ECO:0000256" key="4">
    <source>
        <dbReference type="ARBA" id="ARBA00008392"/>
    </source>
</evidence>
<keyword evidence="14" id="KW-1185">Reference proteome</keyword>
<comment type="cofactor">
    <cofactor evidence="1">
        <name>pyridoxal 5'-phosphate</name>
        <dbReference type="ChEBI" id="CHEBI:597326"/>
    </cofactor>
</comment>
<evidence type="ECO:0000256" key="6">
    <source>
        <dbReference type="ARBA" id="ARBA00022679"/>
    </source>
</evidence>
<dbReference type="EMBL" id="CAICTM010001868">
    <property type="protein sequence ID" value="CAB9526692.1"/>
    <property type="molecule type" value="Genomic_DNA"/>
</dbReference>
<name>A0A9N8HV47_9STRA</name>
<keyword evidence="8" id="KW-0746">Sphingolipid metabolism</keyword>
<dbReference type="AlphaFoldDB" id="A0A9N8HV47"/>
<feature type="compositionally biased region" description="Basic residues" evidence="11">
    <location>
        <begin position="254"/>
        <end position="264"/>
    </location>
</feature>
<evidence type="ECO:0000256" key="1">
    <source>
        <dbReference type="ARBA" id="ARBA00001933"/>
    </source>
</evidence>
<dbReference type="SUPFAM" id="SSF53383">
    <property type="entry name" value="PLP-dependent transferases"/>
    <property type="match status" value="1"/>
</dbReference>
<feature type="region of interest" description="Disordered" evidence="11">
    <location>
        <begin position="190"/>
        <end position="264"/>
    </location>
</feature>
<gene>
    <name evidence="13" type="ORF">SEMRO_1870_G302740.1</name>
</gene>
<comment type="pathway">
    <text evidence="3">Sphingolipid metabolism.</text>
</comment>
<organism evidence="13 14">
    <name type="scientific">Seminavis robusta</name>
    <dbReference type="NCBI Taxonomy" id="568900"/>
    <lineage>
        <taxon>Eukaryota</taxon>
        <taxon>Sar</taxon>
        <taxon>Stramenopiles</taxon>
        <taxon>Ochrophyta</taxon>
        <taxon>Bacillariophyta</taxon>
        <taxon>Bacillariophyceae</taxon>
        <taxon>Bacillariophycidae</taxon>
        <taxon>Naviculales</taxon>
        <taxon>Naviculaceae</taxon>
        <taxon>Seminavis</taxon>
    </lineage>
</organism>
<evidence type="ECO:0000256" key="7">
    <source>
        <dbReference type="ARBA" id="ARBA00022898"/>
    </source>
</evidence>
<evidence type="ECO:0000313" key="14">
    <source>
        <dbReference type="Proteomes" id="UP001153069"/>
    </source>
</evidence>
<dbReference type="InterPro" id="IPR004839">
    <property type="entry name" value="Aminotransferase_I/II_large"/>
</dbReference>
<dbReference type="PANTHER" id="PTHR13693">
    <property type="entry name" value="CLASS II AMINOTRANSFERASE/8-AMINO-7-OXONONANOATE SYNTHASE"/>
    <property type="match status" value="1"/>
</dbReference>
<evidence type="ECO:0000256" key="2">
    <source>
        <dbReference type="ARBA" id="ARBA00004760"/>
    </source>
</evidence>
<dbReference type="GO" id="GO:0030170">
    <property type="term" value="F:pyridoxal phosphate binding"/>
    <property type="evidence" value="ECO:0007669"/>
    <property type="project" value="InterPro"/>
</dbReference>
<evidence type="ECO:0000313" key="13">
    <source>
        <dbReference type="EMBL" id="CAB9526692.1"/>
    </source>
</evidence>
<comment type="caution">
    <text evidence="13">The sequence shown here is derived from an EMBL/GenBank/DDBJ whole genome shotgun (WGS) entry which is preliminary data.</text>
</comment>
<dbReference type="GO" id="GO:0046513">
    <property type="term" value="P:ceramide biosynthetic process"/>
    <property type="evidence" value="ECO:0007669"/>
    <property type="project" value="TreeGrafter"/>
</dbReference>
<reference evidence="13" key="1">
    <citation type="submission" date="2020-06" db="EMBL/GenBank/DDBJ databases">
        <authorList>
            <consortium name="Plant Systems Biology data submission"/>
        </authorList>
    </citation>
    <scope>NUCLEOTIDE SEQUENCE</scope>
    <source>
        <strain evidence="13">D6</strain>
    </source>
</reference>
<keyword evidence="6" id="KW-0808">Transferase</keyword>
<feature type="domain" description="Aminotransferase class I/classII large" evidence="12">
    <location>
        <begin position="286"/>
        <end position="641"/>
    </location>
</feature>
<evidence type="ECO:0000259" key="12">
    <source>
        <dbReference type="Pfam" id="PF00155"/>
    </source>
</evidence>
<keyword evidence="7" id="KW-0663">Pyridoxal phosphate</keyword>
<protein>
    <recommendedName>
        <fullName evidence="5">serine C-palmitoyltransferase</fullName>
        <ecNumber evidence="5">2.3.1.50</ecNumber>
    </recommendedName>
</protein>
<evidence type="ECO:0000256" key="11">
    <source>
        <dbReference type="SAM" id="MobiDB-lite"/>
    </source>
</evidence>
<evidence type="ECO:0000256" key="3">
    <source>
        <dbReference type="ARBA" id="ARBA00004991"/>
    </source>
</evidence>
<comment type="pathway">
    <text evidence="2">Lipid metabolism; sphingolipid metabolism.</text>
</comment>
<comment type="similarity">
    <text evidence="4">Belongs to the class-II pyridoxal-phosphate-dependent aminotransferase family.</text>
</comment>
<dbReference type="Gene3D" id="3.90.1150.10">
    <property type="entry name" value="Aspartate Aminotransferase, domain 1"/>
    <property type="match status" value="1"/>
</dbReference>
<evidence type="ECO:0000256" key="10">
    <source>
        <dbReference type="ARBA" id="ARBA00023315"/>
    </source>
</evidence>
<evidence type="ECO:0000256" key="5">
    <source>
        <dbReference type="ARBA" id="ARBA00013220"/>
    </source>
</evidence>
<dbReference type="Proteomes" id="UP001153069">
    <property type="component" value="Unassembled WGS sequence"/>
</dbReference>
<keyword evidence="9" id="KW-0443">Lipid metabolism</keyword>
<evidence type="ECO:0000256" key="9">
    <source>
        <dbReference type="ARBA" id="ARBA00023098"/>
    </source>
</evidence>
<keyword evidence="10" id="KW-0012">Acyltransferase</keyword>
<sequence length="658" mass="72767">MSAETFLPHVHSLGFTAGQAARHFLKTWVIKGQQQPDDTMWSSIQETAPSLWSAMVNFPLLYSTWWWDLLKHDPVHVLVETTLLISVIYMFMSRSKDWKQTKKDQLTKREEEDLIKEWRENGRAPLVPTAGAGGVPATAKDVPSFVVHKVEGTTMQVSMDNDPTIHNVINFGTFDFLGMSAEFTAPESSIMGSTTASTGSSTAMTTSSEEGYNNDNYEGVEEKKDEEAAELNNNEQQYGNPNEPVDNSKPSNKNGKRKKMKKKNVASKVTVVEEKLISSNPMKQASVEALERYGVGACGPRGFYGTIDPHLKLEEEITEFMGSEGAILYSDGASTVSSTVAAFCKRGDLLVVDEGVREPLIAGVKLSRAYVKWFKHNDMDDLRRVLEGVAENDKQLGRAPNAQRRFIICEGLYKNTGQIAALDKIVPMKHEFHYRLILDESFSFGTLGATGKGALELFNKKLMHDAEVVTIALENSLGSIGGVTIGNEEIVDHQRLSGSGYCFSASSPPFTASAAIAALNELKNRPHELMTKLNDNKQYMYDKLQTFCELQEDLLLIASDIRSPIVFLVLAECAETEDIDETVFLSEVVRECLRRGVGMVSAGQHNTRAGVQLLRAEPQPSIRLNVSAAHTKADIDVAINVLSESLNVVMHRYVEGEI</sequence>
<dbReference type="GO" id="GO:0004758">
    <property type="term" value="F:serine C-palmitoyltransferase activity"/>
    <property type="evidence" value="ECO:0007669"/>
    <property type="project" value="TreeGrafter"/>
</dbReference>